<feature type="region of interest" description="Disordered" evidence="2">
    <location>
        <begin position="168"/>
        <end position="199"/>
    </location>
</feature>
<evidence type="ECO:0000313" key="6">
    <source>
        <dbReference type="Proteomes" id="UP000015101"/>
    </source>
</evidence>
<feature type="disulfide bond" evidence="1">
    <location>
        <begin position="75"/>
        <end position="84"/>
    </location>
</feature>
<dbReference type="SUPFAM" id="SSF57196">
    <property type="entry name" value="EGF/Laminin"/>
    <property type="match status" value="1"/>
</dbReference>
<feature type="region of interest" description="Disordered" evidence="2">
    <location>
        <begin position="361"/>
        <end position="391"/>
    </location>
</feature>
<name>T1F860_HELRO</name>
<protein>
    <recommendedName>
        <fullName evidence="3">EGF-like domain-containing protein</fullName>
    </recommendedName>
</protein>
<dbReference type="EMBL" id="KB096743">
    <property type="protein sequence ID" value="ESO01523.1"/>
    <property type="molecule type" value="Genomic_DNA"/>
</dbReference>
<dbReference type="Pfam" id="PF00008">
    <property type="entry name" value="EGF"/>
    <property type="match status" value="1"/>
</dbReference>
<comment type="caution">
    <text evidence="1">Lacks conserved residue(s) required for the propagation of feature annotation.</text>
</comment>
<keyword evidence="1" id="KW-1015">Disulfide bond</keyword>
<accession>T1F860</accession>
<evidence type="ECO:0000256" key="1">
    <source>
        <dbReference type="PROSITE-ProRule" id="PRU00076"/>
    </source>
</evidence>
<dbReference type="Gene3D" id="2.10.25.10">
    <property type="entry name" value="Laminin"/>
    <property type="match status" value="1"/>
</dbReference>
<dbReference type="PROSITE" id="PS50026">
    <property type="entry name" value="EGF_3"/>
    <property type="match status" value="1"/>
</dbReference>
<feature type="domain" description="EGF-like" evidence="3">
    <location>
        <begin position="44"/>
        <end position="85"/>
    </location>
</feature>
<dbReference type="PROSITE" id="PS00022">
    <property type="entry name" value="EGF_1"/>
    <property type="match status" value="1"/>
</dbReference>
<evidence type="ECO:0000256" key="2">
    <source>
        <dbReference type="SAM" id="MobiDB-lite"/>
    </source>
</evidence>
<dbReference type="KEGG" id="hro:HELRODRAFT_174479"/>
<keyword evidence="6" id="KW-1185">Reference proteome</keyword>
<dbReference type="Proteomes" id="UP000015101">
    <property type="component" value="Unassembled WGS sequence"/>
</dbReference>
<dbReference type="RefSeq" id="XP_009020177.1">
    <property type="nucleotide sequence ID" value="XM_009021929.1"/>
</dbReference>
<dbReference type="AlphaFoldDB" id="T1F860"/>
<reference evidence="4 6" key="2">
    <citation type="journal article" date="2013" name="Nature">
        <title>Insights into bilaterian evolution from three spiralian genomes.</title>
        <authorList>
            <person name="Simakov O."/>
            <person name="Marletaz F."/>
            <person name="Cho S.J."/>
            <person name="Edsinger-Gonzales E."/>
            <person name="Havlak P."/>
            <person name="Hellsten U."/>
            <person name="Kuo D.H."/>
            <person name="Larsson T."/>
            <person name="Lv J."/>
            <person name="Arendt D."/>
            <person name="Savage R."/>
            <person name="Osoegawa K."/>
            <person name="de Jong P."/>
            <person name="Grimwood J."/>
            <person name="Chapman J.A."/>
            <person name="Shapiro H."/>
            <person name="Aerts A."/>
            <person name="Otillar R.P."/>
            <person name="Terry A.Y."/>
            <person name="Boore J.L."/>
            <person name="Grigoriev I.V."/>
            <person name="Lindberg D.R."/>
            <person name="Seaver E.C."/>
            <person name="Weisblat D.A."/>
            <person name="Putnam N.H."/>
            <person name="Rokhsar D.S."/>
        </authorList>
    </citation>
    <scope>NUCLEOTIDE SEQUENCE</scope>
</reference>
<dbReference type="EnsemblMetazoa" id="HelroT174479">
    <property type="protein sequence ID" value="HelroP174479"/>
    <property type="gene ID" value="HelroG174479"/>
</dbReference>
<evidence type="ECO:0000313" key="4">
    <source>
        <dbReference type="EMBL" id="ESO01523.1"/>
    </source>
</evidence>
<evidence type="ECO:0000259" key="3">
    <source>
        <dbReference type="PROSITE" id="PS50026"/>
    </source>
</evidence>
<dbReference type="GeneID" id="20205009"/>
<reference evidence="5" key="3">
    <citation type="submission" date="2015-06" db="UniProtKB">
        <authorList>
            <consortium name="EnsemblMetazoa"/>
        </authorList>
    </citation>
    <scope>IDENTIFICATION</scope>
</reference>
<evidence type="ECO:0000313" key="5">
    <source>
        <dbReference type="EnsemblMetazoa" id="HelroP174479"/>
    </source>
</evidence>
<dbReference type="EMBL" id="AMQM01004926">
    <property type="status" value="NOT_ANNOTATED_CDS"/>
    <property type="molecule type" value="Genomic_DNA"/>
</dbReference>
<keyword evidence="1" id="KW-0245">EGF-like domain</keyword>
<proteinExistence type="predicted"/>
<dbReference type="HOGENOM" id="CLU_596243_0_0_1"/>
<dbReference type="InParanoid" id="T1F860"/>
<dbReference type="InterPro" id="IPR000742">
    <property type="entry name" value="EGF"/>
</dbReference>
<feature type="compositionally biased region" description="Basic and acidic residues" evidence="2">
    <location>
        <begin position="367"/>
        <end position="391"/>
    </location>
</feature>
<gene>
    <name evidence="5" type="primary">20205009</name>
    <name evidence="4" type="ORF">HELRODRAFT_174479</name>
</gene>
<sequence>MVAATVMGPMNYDEELEYRRRIKDPTFNVPVDEEGINKYGQLCDESEVRIQNCSNGGTCFKVVDVPYRRSLVCRCHNNFTGDLCQRTKGGLIEQTEFQNPDLKMNDVQEPCSKWEDDIIKCRNNGTCSKIQRGMMIPKRRKVVKKDLNLSKLEASKVDELVTSGNAEHPEVCESDGGDVHGLNTSVDPGVNSRDNFRDNPLETSFKTKMKYDETDRDEFWKDMERELKEECRIAACVTKIRKEIDKGNDVPELYVGKIWTQVKPKLCSYRNSRIKPQRNVQKNSSSIFRPMYDVTKRLKLVESISLHDWDDGVKKLKYLKQYQRKRVTTNELELNETNMDISVGISSDCNVENVTYEVSQPAYSSNKKAETDQAKKRNPNDNTKSEAYSKNKSCNLKDNKDILSDWRNEQADLLLSYLEKEILGTDTCEAASTGNFSRSHNLRQRSTIADKNEIGGHKY</sequence>
<dbReference type="CTD" id="20205009"/>
<organism evidence="5 6">
    <name type="scientific">Helobdella robusta</name>
    <name type="common">Californian leech</name>
    <dbReference type="NCBI Taxonomy" id="6412"/>
    <lineage>
        <taxon>Eukaryota</taxon>
        <taxon>Metazoa</taxon>
        <taxon>Spiralia</taxon>
        <taxon>Lophotrochozoa</taxon>
        <taxon>Annelida</taxon>
        <taxon>Clitellata</taxon>
        <taxon>Hirudinea</taxon>
        <taxon>Rhynchobdellida</taxon>
        <taxon>Glossiphoniidae</taxon>
        <taxon>Helobdella</taxon>
    </lineage>
</organism>
<reference evidence="6" key="1">
    <citation type="submission" date="2012-12" db="EMBL/GenBank/DDBJ databases">
        <authorList>
            <person name="Hellsten U."/>
            <person name="Grimwood J."/>
            <person name="Chapman J.A."/>
            <person name="Shapiro H."/>
            <person name="Aerts A."/>
            <person name="Otillar R.P."/>
            <person name="Terry A.Y."/>
            <person name="Boore J.L."/>
            <person name="Simakov O."/>
            <person name="Marletaz F."/>
            <person name="Cho S.-J."/>
            <person name="Edsinger-Gonzales E."/>
            <person name="Havlak P."/>
            <person name="Kuo D.-H."/>
            <person name="Larsson T."/>
            <person name="Lv J."/>
            <person name="Arendt D."/>
            <person name="Savage R."/>
            <person name="Osoegawa K."/>
            <person name="de Jong P."/>
            <person name="Lindberg D.R."/>
            <person name="Seaver E.C."/>
            <person name="Weisblat D.A."/>
            <person name="Putnam N.H."/>
            <person name="Grigoriev I.V."/>
            <person name="Rokhsar D.S."/>
        </authorList>
    </citation>
    <scope>NUCLEOTIDE SEQUENCE</scope>
</reference>